<name>A0AA40FRF1_9HYME</name>
<dbReference type="AlphaFoldDB" id="A0AA40FRF1"/>
<feature type="compositionally biased region" description="Polar residues" evidence="1">
    <location>
        <begin position="605"/>
        <end position="619"/>
    </location>
</feature>
<feature type="region of interest" description="Disordered" evidence="1">
    <location>
        <begin position="530"/>
        <end position="641"/>
    </location>
</feature>
<feature type="region of interest" description="Disordered" evidence="1">
    <location>
        <begin position="180"/>
        <end position="211"/>
    </location>
</feature>
<feature type="compositionally biased region" description="Polar residues" evidence="1">
    <location>
        <begin position="68"/>
        <end position="95"/>
    </location>
</feature>
<evidence type="ECO:0000256" key="2">
    <source>
        <dbReference type="SAM" id="SignalP"/>
    </source>
</evidence>
<protein>
    <submittedName>
        <fullName evidence="3">Uncharacterized protein</fullName>
    </submittedName>
</protein>
<feature type="signal peptide" evidence="2">
    <location>
        <begin position="1"/>
        <end position="21"/>
    </location>
</feature>
<feature type="compositionally biased region" description="Basic and acidic residues" evidence="1">
    <location>
        <begin position="530"/>
        <end position="552"/>
    </location>
</feature>
<comment type="caution">
    <text evidence="3">The sequence shown here is derived from an EMBL/GenBank/DDBJ whole genome shotgun (WGS) entry which is preliminary data.</text>
</comment>
<evidence type="ECO:0000313" key="4">
    <source>
        <dbReference type="Proteomes" id="UP001177670"/>
    </source>
</evidence>
<feature type="compositionally biased region" description="Basic and acidic residues" evidence="1">
    <location>
        <begin position="576"/>
        <end position="600"/>
    </location>
</feature>
<gene>
    <name evidence="3" type="ORF">K0M31_008300</name>
</gene>
<keyword evidence="2" id="KW-0732">Signal</keyword>
<feature type="compositionally biased region" description="Basic and acidic residues" evidence="1">
    <location>
        <begin position="117"/>
        <end position="127"/>
    </location>
</feature>
<feature type="chain" id="PRO_5041290004" evidence="2">
    <location>
        <begin position="22"/>
        <end position="641"/>
    </location>
</feature>
<feature type="compositionally biased region" description="Basic and acidic residues" evidence="1">
    <location>
        <begin position="621"/>
        <end position="634"/>
    </location>
</feature>
<feature type="region of interest" description="Disordered" evidence="1">
    <location>
        <begin position="53"/>
        <end position="127"/>
    </location>
</feature>
<sequence length="641" mass="73331">MFERSLRGFILLSLFVNAIAGSPWDEDEQIRNLRHASCPSCRRERPDTLVSWNVPPARGYSGHEPETSSRQASELFRSNPTFQSPYDSPFNNAYNPSYDRAIRSRGAPPVTKPTATSKREDPFTIGRDFDSHVAPSQTASIHDINNPISPYHSHFPVSRTPSRTPYRRSNFYDLVKSQSDLIPSNQPSSGNLRRQSSVLVNNEDDSRSFGPRKEFTVSQSDLVPSNQLYADYGLVNREPYYSFGDRRQSGILVNNEEDLRNFGARKQFTVGSRSDDYFDDSLGHELSPFATLRRSLNPLIGNEGNSRSFRSNELSFNNLRGSNPSGVHREDLKNFGVNPRSDRYLSDSFEQSNPMSESNQYPRTEFNQFSKAGSGQFFKAEPRQYTKIQPSQFSRIEPGQFFRAEPKQFFRTESNQFSHVQPSQSFKFEPSKFSGAEPTQFSKIQSNQFSKAEPGQYLRVQPNEYSVAENPGVSYEREAKVTRPQFVQSQRSQKLEDSNRPVYVPEVKHNSYNLPEELNVFGMTQKVGKDEVEVDNSSRWEKQSDEQKKDQESYQEQMGTEMYGDEMDDYQNNEQLKSRDVMQQQEIKRKGNVSKDRNSGDKNGFSENRSLGEDSSSNGRLMERSKKIEGEENTTKTMSGV</sequence>
<accession>A0AA40FRF1</accession>
<proteinExistence type="predicted"/>
<evidence type="ECO:0000313" key="3">
    <source>
        <dbReference type="EMBL" id="KAK1123599.1"/>
    </source>
</evidence>
<dbReference type="EMBL" id="JAHYIQ010000020">
    <property type="protein sequence ID" value="KAK1123599.1"/>
    <property type="molecule type" value="Genomic_DNA"/>
</dbReference>
<evidence type="ECO:0000256" key="1">
    <source>
        <dbReference type="SAM" id="MobiDB-lite"/>
    </source>
</evidence>
<organism evidence="3 4">
    <name type="scientific">Melipona bicolor</name>
    <dbReference type="NCBI Taxonomy" id="60889"/>
    <lineage>
        <taxon>Eukaryota</taxon>
        <taxon>Metazoa</taxon>
        <taxon>Ecdysozoa</taxon>
        <taxon>Arthropoda</taxon>
        <taxon>Hexapoda</taxon>
        <taxon>Insecta</taxon>
        <taxon>Pterygota</taxon>
        <taxon>Neoptera</taxon>
        <taxon>Endopterygota</taxon>
        <taxon>Hymenoptera</taxon>
        <taxon>Apocrita</taxon>
        <taxon>Aculeata</taxon>
        <taxon>Apoidea</taxon>
        <taxon>Anthophila</taxon>
        <taxon>Apidae</taxon>
        <taxon>Melipona</taxon>
    </lineage>
</organism>
<dbReference type="Proteomes" id="UP001177670">
    <property type="component" value="Unassembled WGS sequence"/>
</dbReference>
<keyword evidence="4" id="KW-1185">Reference proteome</keyword>
<feature type="compositionally biased region" description="Polar residues" evidence="1">
    <location>
        <begin position="180"/>
        <end position="200"/>
    </location>
</feature>
<reference evidence="3" key="1">
    <citation type="submission" date="2021-10" db="EMBL/GenBank/DDBJ databases">
        <title>Melipona bicolor Genome sequencing and assembly.</title>
        <authorList>
            <person name="Araujo N.S."/>
            <person name="Arias M.C."/>
        </authorList>
    </citation>
    <scope>NUCLEOTIDE SEQUENCE</scope>
    <source>
        <strain evidence="3">USP_2M_L1-L4_2017</strain>
        <tissue evidence="3">Whole body</tissue>
    </source>
</reference>